<evidence type="ECO:0000313" key="2">
    <source>
        <dbReference type="EMBL" id="KAJ8995949.1"/>
    </source>
</evidence>
<feature type="transmembrane region" description="Helical" evidence="1">
    <location>
        <begin position="130"/>
        <end position="148"/>
    </location>
</feature>
<keyword evidence="1" id="KW-0812">Transmembrane</keyword>
<sequence>MSLDMSFEDHHYVVLLAVSASCAALHLASDVFNIMQDQTSLNGDLQTLCVASLRLMAFVASIILLEQTHNGPWIDFCVLASLLLLLVGESLTRAKVTPKTSILKHISVVVNTVAIGVRFFSAAAGLEMGTFAIFIFAHLFLEYGYSLLYCLSGTSTQRIWLHRFDMIRLSLCCATIATALVAVCIWAHWRRTILVVTATSCSICSLPFSQWISFCSNLGRPTEFVCETAARLESANTSPKSNAGWNHQRHLSNSNSAQQLRTATSFTHTISPERLRHARSFGEPTIPGALQAPKMSREIRASPGFMPMTALPQMNRTLRPFDAVPPAPRKQKQPVYCNDVVYPEHQQPHGPERWL</sequence>
<evidence type="ECO:0000313" key="3">
    <source>
        <dbReference type="Proteomes" id="UP001161757"/>
    </source>
</evidence>
<comment type="caution">
    <text evidence="2">The sequence shown here is derived from an EMBL/GenBank/DDBJ whole genome shotgun (WGS) entry which is preliminary data.</text>
</comment>
<keyword evidence="1" id="KW-1133">Transmembrane helix</keyword>
<name>A0AAN6F418_EXODE</name>
<evidence type="ECO:0000256" key="1">
    <source>
        <dbReference type="SAM" id="Phobius"/>
    </source>
</evidence>
<gene>
    <name evidence="2" type="ORF">HRR80_000697</name>
</gene>
<evidence type="ECO:0008006" key="4">
    <source>
        <dbReference type="Google" id="ProtNLM"/>
    </source>
</evidence>
<organism evidence="2 3">
    <name type="scientific">Exophiala dermatitidis</name>
    <name type="common">Black yeast-like fungus</name>
    <name type="synonym">Wangiella dermatitidis</name>
    <dbReference type="NCBI Taxonomy" id="5970"/>
    <lineage>
        <taxon>Eukaryota</taxon>
        <taxon>Fungi</taxon>
        <taxon>Dikarya</taxon>
        <taxon>Ascomycota</taxon>
        <taxon>Pezizomycotina</taxon>
        <taxon>Eurotiomycetes</taxon>
        <taxon>Chaetothyriomycetidae</taxon>
        <taxon>Chaetothyriales</taxon>
        <taxon>Herpotrichiellaceae</taxon>
        <taxon>Exophiala</taxon>
    </lineage>
</organism>
<accession>A0AAN6F418</accession>
<feature type="transmembrane region" description="Helical" evidence="1">
    <location>
        <begin position="71"/>
        <end position="91"/>
    </location>
</feature>
<dbReference type="AlphaFoldDB" id="A0AAN6F418"/>
<feature type="transmembrane region" description="Helical" evidence="1">
    <location>
        <begin position="12"/>
        <end position="33"/>
    </location>
</feature>
<feature type="transmembrane region" description="Helical" evidence="1">
    <location>
        <begin position="103"/>
        <end position="124"/>
    </location>
</feature>
<protein>
    <recommendedName>
        <fullName evidence="4">Transmembrane protein</fullName>
    </recommendedName>
</protein>
<feature type="transmembrane region" description="Helical" evidence="1">
    <location>
        <begin position="169"/>
        <end position="189"/>
    </location>
</feature>
<dbReference type="Proteomes" id="UP001161757">
    <property type="component" value="Unassembled WGS sequence"/>
</dbReference>
<dbReference type="EMBL" id="JAJGCB010000001">
    <property type="protein sequence ID" value="KAJ8995949.1"/>
    <property type="molecule type" value="Genomic_DNA"/>
</dbReference>
<keyword evidence="1" id="KW-0472">Membrane</keyword>
<reference evidence="2" key="1">
    <citation type="submission" date="2023-01" db="EMBL/GenBank/DDBJ databases">
        <title>Exophiala dermititidis isolated from Cystic Fibrosis Patient.</title>
        <authorList>
            <person name="Kurbessoian T."/>
            <person name="Crocker A."/>
            <person name="Murante D."/>
            <person name="Hogan D.A."/>
            <person name="Stajich J.E."/>
        </authorList>
    </citation>
    <scope>NUCLEOTIDE SEQUENCE</scope>
    <source>
        <strain evidence="2">Ex8</strain>
    </source>
</reference>
<proteinExistence type="predicted"/>